<feature type="transmembrane region" description="Helical" evidence="2">
    <location>
        <begin position="577"/>
        <end position="600"/>
    </location>
</feature>
<name>A0A023B877_GRENI</name>
<dbReference type="Proteomes" id="UP000019763">
    <property type="component" value="Unassembled WGS sequence"/>
</dbReference>
<feature type="transmembrane region" description="Helical" evidence="2">
    <location>
        <begin position="612"/>
        <end position="633"/>
    </location>
</feature>
<dbReference type="EMBL" id="AFNH02000476">
    <property type="protein sequence ID" value="EZG68296.1"/>
    <property type="molecule type" value="Genomic_DNA"/>
</dbReference>
<accession>A0A023B877</accession>
<dbReference type="GeneID" id="22912299"/>
<dbReference type="RefSeq" id="XP_011134596.1">
    <property type="nucleotide sequence ID" value="XM_011136294.1"/>
</dbReference>
<comment type="caution">
    <text evidence="3">The sequence shown here is derived from an EMBL/GenBank/DDBJ whole genome shotgun (WGS) entry which is preliminary data.</text>
</comment>
<feature type="transmembrane region" description="Helical" evidence="2">
    <location>
        <begin position="645"/>
        <end position="666"/>
    </location>
</feature>
<feature type="compositionally biased region" description="Acidic residues" evidence="1">
    <location>
        <begin position="111"/>
        <end position="126"/>
    </location>
</feature>
<evidence type="ECO:0000313" key="4">
    <source>
        <dbReference type="Proteomes" id="UP000019763"/>
    </source>
</evidence>
<feature type="region of interest" description="Disordered" evidence="1">
    <location>
        <begin position="86"/>
        <end position="136"/>
    </location>
</feature>
<sequence>MDSNPWLLHAFSVIVGRLLLMHLSQIILTALSALPHWDRLVFEDYALLGFSCAAYYASSHLTLSYAAAPDDPDAADALPQLRVEEDPAEAAQRGAEQGDGEQGGAQNAESENAESEDEAEAEDDAEAERARRGDAVRETVGAALPEVVHTRYAGVRESRMRFEDAFPHASRAFFSVATWDCVYCGVVSVTLLAAAVAWVVPQASGYVAAALGRRWGLPSVLPLVLFESNPSASEYGADLSLGFWLLRHARASYACVFQGGACSAHSALTAVTAVTVPFLANRVVRAKVNIPAARATRLFARLLRTPMAHALCAAPVPLTARPRADSSSGALVVRLCVWVRRTFRSLPVPPGWEASEVAVRVWPDLRKIYLSAEGVCGIECTGGIRLVLHAIDVKDFTVAGVFVARFPNGLDVQFQVWMPKACIPSRYDSGYVRFAASRIFTLFQAPDHGAPQVARGFYLTDQDGTFTFRYAVARAPAQKDAPREKKGAWLAARWHALLRWLRWRQFVALYAAAGTLLVATAVVPAVFCMVGLLCFGRWMLTGSARAAFTLVPTGIGFAHVAGSGGPPPWLLATAERSDLTCVCVAQLCVAMLASLATTLNQRPFCSTLRKTVCSWAAKLYLFGLNSVLVGYVVDRQLLNTAHFTPLKWLVIGYLPLRLWWFALRVLTFYCPP</sequence>
<feature type="transmembrane region" description="Helical" evidence="2">
    <location>
        <begin position="507"/>
        <end position="535"/>
    </location>
</feature>
<organism evidence="3 4">
    <name type="scientific">Gregarina niphandrodes</name>
    <name type="common">Septate eugregarine</name>
    <dbReference type="NCBI Taxonomy" id="110365"/>
    <lineage>
        <taxon>Eukaryota</taxon>
        <taxon>Sar</taxon>
        <taxon>Alveolata</taxon>
        <taxon>Apicomplexa</taxon>
        <taxon>Conoidasida</taxon>
        <taxon>Gregarinasina</taxon>
        <taxon>Eugregarinorida</taxon>
        <taxon>Gregarinidae</taxon>
        <taxon>Gregarina</taxon>
    </lineage>
</organism>
<proteinExistence type="predicted"/>
<keyword evidence="2" id="KW-0472">Membrane</keyword>
<gene>
    <name evidence="3" type="ORF">GNI_062870</name>
</gene>
<feature type="transmembrane region" description="Helical" evidence="2">
    <location>
        <begin position="547"/>
        <end position="565"/>
    </location>
</feature>
<evidence type="ECO:0000313" key="3">
    <source>
        <dbReference type="EMBL" id="EZG68296.1"/>
    </source>
</evidence>
<evidence type="ECO:0000256" key="2">
    <source>
        <dbReference type="SAM" id="Phobius"/>
    </source>
</evidence>
<dbReference type="AlphaFoldDB" id="A0A023B877"/>
<feature type="compositionally biased region" description="Basic and acidic residues" evidence="1">
    <location>
        <begin position="127"/>
        <end position="136"/>
    </location>
</feature>
<keyword evidence="2 3" id="KW-0812">Transmembrane</keyword>
<keyword evidence="2" id="KW-1133">Transmembrane helix</keyword>
<dbReference type="VEuPathDB" id="CryptoDB:GNI_062870"/>
<protein>
    <submittedName>
        <fullName evidence="3">Transmembrane protein</fullName>
    </submittedName>
</protein>
<reference evidence="3" key="1">
    <citation type="submission" date="2013-12" db="EMBL/GenBank/DDBJ databases">
        <authorList>
            <person name="Omoto C.K."/>
            <person name="Sibley D."/>
            <person name="Venepally P."/>
            <person name="Hadjithomas M."/>
            <person name="Karamycheva S."/>
            <person name="Brunk B."/>
            <person name="Roos D."/>
            <person name="Caler E."/>
            <person name="Lorenzi H."/>
        </authorList>
    </citation>
    <scope>NUCLEOTIDE SEQUENCE</scope>
</reference>
<keyword evidence="4" id="KW-1185">Reference proteome</keyword>
<evidence type="ECO:0000256" key="1">
    <source>
        <dbReference type="SAM" id="MobiDB-lite"/>
    </source>
</evidence>